<reference evidence="12" key="1">
    <citation type="submission" date="2016-05" db="EMBL/GenBank/DDBJ databases">
        <authorList>
            <person name="Naeem Raeece"/>
        </authorList>
    </citation>
    <scope>NUCLEOTIDE SEQUENCE [LARGE SCALE GENOMIC DNA]</scope>
</reference>
<proteinExistence type="inferred from homology"/>
<evidence type="ECO:0000256" key="10">
    <source>
        <dbReference type="SAM" id="Coils"/>
    </source>
</evidence>
<evidence type="ECO:0000256" key="9">
    <source>
        <dbReference type="ARBA" id="ARBA00023273"/>
    </source>
</evidence>
<keyword evidence="7" id="KW-0969">Cilium</keyword>
<dbReference type="Proteomes" id="UP000078560">
    <property type="component" value="Unassembled WGS sequence"/>
</dbReference>
<evidence type="ECO:0000256" key="5">
    <source>
        <dbReference type="ARBA" id="ARBA00022490"/>
    </source>
</evidence>
<organism evidence="11 12">
    <name type="scientific">Plasmodium ovale curtisi</name>
    <dbReference type="NCBI Taxonomy" id="864141"/>
    <lineage>
        <taxon>Eukaryota</taxon>
        <taxon>Sar</taxon>
        <taxon>Alveolata</taxon>
        <taxon>Apicomplexa</taxon>
        <taxon>Aconoidasida</taxon>
        <taxon>Haemosporida</taxon>
        <taxon>Plasmodiidae</taxon>
        <taxon>Plasmodium</taxon>
        <taxon>Plasmodium (Plasmodium)</taxon>
    </lineage>
</organism>
<dbReference type="PANTHER" id="PTHR31598:SF1">
    <property type="entry name" value="DYNEIN REGULATORY COMPLEX PROTEIN 10"/>
    <property type="match status" value="1"/>
</dbReference>
<feature type="coiled-coil region" evidence="10">
    <location>
        <begin position="163"/>
        <end position="230"/>
    </location>
</feature>
<dbReference type="PANTHER" id="PTHR31598">
    <property type="entry name" value="IQ DOMAIN-CONTAINING PROTEIN D"/>
    <property type="match status" value="1"/>
</dbReference>
<name>A0A1A8VVK5_PLAOA</name>
<dbReference type="PROSITE" id="PS50096">
    <property type="entry name" value="IQ"/>
    <property type="match status" value="1"/>
</dbReference>
<keyword evidence="8" id="KW-0206">Cytoskeleton</keyword>
<evidence type="ECO:0000256" key="8">
    <source>
        <dbReference type="ARBA" id="ARBA00023212"/>
    </source>
</evidence>
<evidence type="ECO:0000256" key="6">
    <source>
        <dbReference type="ARBA" id="ARBA00022846"/>
    </source>
</evidence>
<keyword evidence="5" id="KW-0963">Cytoplasm</keyword>
<comment type="subcellular location">
    <subcellularLocation>
        <location evidence="2">Cytoplasm</location>
        <location evidence="2">Cytoskeleton</location>
        <location evidence="2">Flagellum axoneme</location>
    </subcellularLocation>
</comment>
<dbReference type="InterPro" id="IPR042815">
    <property type="entry name" value="DRC10"/>
</dbReference>
<evidence type="ECO:0000313" key="11">
    <source>
        <dbReference type="EMBL" id="SBS83378.1"/>
    </source>
</evidence>
<keyword evidence="9" id="KW-0966">Cell projection</keyword>
<evidence type="ECO:0000313" key="12">
    <source>
        <dbReference type="Proteomes" id="UP000078560"/>
    </source>
</evidence>
<keyword evidence="6" id="KW-0282">Flagellum</keyword>
<evidence type="ECO:0000256" key="4">
    <source>
        <dbReference type="ARBA" id="ARBA00021752"/>
    </source>
</evidence>
<feature type="non-terminal residue" evidence="11">
    <location>
        <position position="481"/>
    </location>
</feature>
<sequence>MVDTKFIDIEAKSLYNVIETFEKKVVNLSFINEEVLEKLNEKDLGTMPEEFLLYFKDIIKLNKLYEHTQVFKSEDEELEGDENISQNESFYIYNEHQDLIDKIKRYCFILCKIFKQNNNLFQILHSLNDKENHDFFKFLHVIKDLKEIFLVKFQTTAEEKFMSIRNLEELKEEEKNIQDEEKKLNDELEKIRKDSYNELKELELILINKEKELDELKKSSEENIKKLLHRIPVNNIPEDLENVNSLFEKTKNVYENQIKTYQDLEVSLVKKNKLLDLDIQNYINSIDAEIEDMDRGNPCMLFFAKGKGGYPPWGILAPNVYYAGCARQTDCHYYTLRVLYISSVLHISRHLSLLFFLSNPLEAEIERWENELKKNKVSEHDLDAILKRKEAEEQEKQFLKELTEKRSRIIKKKEDENNDAATIIQSYIRAVKERNLFIEHEKKKKKRKKKKECNLKVEITSMLRKNKHTEGHIPAYNMHSC</sequence>
<gene>
    <name evidence="11" type="ORF">POVCU2_0020510</name>
</gene>
<dbReference type="EMBL" id="FLQU01000275">
    <property type="protein sequence ID" value="SBS83378.1"/>
    <property type="molecule type" value="Genomic_DNA"/>
</dbReference>
<evidence type="ECO:0000256" key="3">
    <source>
        <dbReference type="ARBA" id="ARBA00009071"/>
    </source>
</evidence>
<accession>A0A1A8VVK5</accession>
<evidence type="ECO:0000256" key="7">
    <source>
        <dbReference type="ARBA" id="ARBA00023069"/>
    </source>
</evidence>
<feature type="coiled-coil region" evidence="10">
    <location>
        <begin position="382"/>
        <end position="419"/>
    </location>
</feature>
<protein>
    <recommendedName>
        <fullName evidence="4">Dynein regulatory complex protein 10</fullName>
    </recommendedName>
</protein>
<evidence type="ECO:0000256" key="1">
    <source>
        <dbReference type="ARBA" id="ARBA00003029"/>
    </source>
</evidence>
<evidence type="ECO:0000256" key="2">
    <source>
        <dbReference type="ARBA" id="ARBA00004611"/>
    </source>
</evidence>
<comment type="function">
    <text evidence="1">Component of the nexin-dynein regulatory complex (N-DRC), a key regulator of ciliary/flagellar motility which maintains the alignment and integrity of the distal axoneme and regulates microtubule sliding in motile axonemes.</text>
</comment>
<dbReference type="AlphaFoldDB" id="A0A1A8VVK5"/>
<keyword evidence="10" id="KW-0175">Coiled coil</keyword>
<comment type="similarity">
    <text evidence="3">Belongs to the DRC10 family.</text>
</comment>